<dbReference type="PROSITE" id="PS50234">
    <property type="entry name" value="VWFA"/>
    <property type="match status" value="1"/>
</dbReference>
<feature type="region of interest" description="Disordered" evidence="14">
    <location>
        <begin position="6113"/>
        <end position="6179"/>
    </location>
</feature>
<dbReference type="VEuPathDB" id="VectorBase:AATE005754"/>
<evidence type="ECO:0000256" key="14">
    <source>
        <dbReference type="SAM" id="MobiDB-lite"/>
    </source>
</evidence>
<evidence type="ECO:0000256" key="8">
    <source>
        <dbReference type="ARBA" id="ARBA00023015"/>
    </source>
</evidence>
<dbReference type="Pfam" id="PF00092">
    <property type="entry name" value="VWA"/>
    <property type="match status" value="1"/>
</dbReference>
<dbReference type="GO" id="GO:0005694">
    <property type="term" value="C:chromosome"/>
    <property type="evidence" value="ECO:0007669"/>
    <property type="project" value="UniProtKB-ARBA"/>
</dbReference>
<dbReference type="Gene3D" id="3.40.50.300">
    <property type="entry name" value="P-loop containing nucleotide triphosphate hydrolases"/>
    <property type="match status" value="6"/>
</dbReference>
<feature type="compositionally biased region" description="Basic and acidic residues" evidence="14">
    <location>
        <begin position="5432"/>
        <end position="5446"/>
    </location>
</feature>
<dbReference type="Pfam" id="PF17867">
    <property type="entry name" value="AAA_lid_7"/>
    <property type="match status" value="3"/>
</dbReference>
<dbReference type="FunFam" id="3.40.50.300:FF:000142">
    <property type="entry name" value="Midasin"/>
    <property type="match status" value="1"/>
</dbReference>
<evidence type="ECO:0000256" key="7">
    <source>
        <dbReference type="ARBA" id="ARBA00022853"/>
    </source>
</evidence>
<dbReference type="Pfam" id="PF05499">
    <property type="entry name" value="DMAP1"/>
    <property type="match status" value="1"/>
</dbReference>
<proteinExistence type="inferred from homology"/>
<feature type="domain" description="VWFA" evidence="15">
    <location>
        <begin position="5700"/>
        <end position="5901"/>
    </location>
</feature>
<organism evidence="16">
    <name type="scientific">Anopheles atroparvus</name>
    <name type="common">European mosquito</name>
    <dbReference type="NCBI Taxonomy" id="41427"/>
    <lineage>
        <taxon>Eukaryota</taxon>
        <taxon>Metazoa</taxon>
        <taxon>Ecdysozoa</taxon>
        <taxon>Arthropoda</taxon>
        <taxon>Hexapoda</taxon>
        <taxon>Insecta</taxon>
        <taxon>Pterygota</taxon>
        <taxon>Neoptera</taxon>
        <taxon>Endopterygota</taxon>
        <taxon>Diptera</taxon>
        <taxon>Nematocera</taxon>
        <taxon>Culicoidea</taxon>
        <taxon>Culicidae</taxon>
        <taxon>Anophelinae</taxon>
        <taxon>Anopheles</taxon>
    </lineage>
</organism>
<feature type="compositionally biased region" description="Basic and acidic residues" evidence="14">
    <location>
        <begin position="5232"/>
        <end position="5244"/>
    </location>
</feature>
<feature type="compositionally biased region" description="Acidic residues" evidence="14">
    <location>
        <begin position="5072"/>
        <end position="5094"/>
    </location>
</feature>
<dbReference type="PANTHER" id="PTHR48103:SF2">
    <property type="entry name" value="MIDASIN"/>
    <property type="match status" value="1"/>
</dbReference>
<keyword evidence="10" id="KW-0143">Chaperone</keyword>
<dbReference type="Gene3D" id="1.10.10.60">
    <property type="entry name" value="Homeodomain-like"/>
    <property type="match status" value="1"/>
</dbReference>
<evidence type="ECO:0000313" key="16">
    <source>
        <dbReference type="EnsemblMetazoa" id="AATE005754-PA.1"/>
    </source>
</evidence>
<feature type="compositionally biased region" description="Acidic residues" evidence="14">
    <location>
        <begin position="5213"/>
        <end position="5231"/>
    </location>
</feature>
<dbReference type="InterPro" id="IPR011704">
    <property type="entry name" value="ATPase_dyneun-rel_AAA"/>
</dbReference>
<evidence type="ECO:0000256" key="6">
    <source>
        <dbReference type="ARBA" id="ARBA00022840"/>
    </source>
</evidence>
<feature type="compositionally biased region" description="Basic and acidic residues" evidence="14">
    <location>
        <begin position="5160"/>
        <end position="5175"/>
    </location>
</feature>
<feature type="compositionally biased region" description="Basic and acidic residues" evidence="14">
    <location>
        <begin position="4811"/>
        <end position="4825"/>
    </location>
</feature>
<dbReference type="FunFam" id="1.10.10.60:FF:000087">
    <property type="entry name" value="DNA methyltransferase 1-associated protein 1"/>
    <property type="match status" value="1"/>
</dbReference>
<evidence type="ECO:0000256" key="3">
    <source>
        <dbReference type="ARBA" id="ARBA00007188"/>
    </source>
</evidence>
<feature type="region of interest" description="Disordered" evidence="14">
    <location>
        <begin position="4811"/>
        <end position="4845"/>
    </location>
</feature>
<dbReference type="GO" id="GO:0016887">
    <property type="term" value="F:ATP hydrolysis activity"/>
    <property type="evidence" value="ECO:0007669"/>
    <property type="project" value="InterPro"/>
</dbReference>
<dbReference type="Pfam" id="PF16282">
    <property type="entry name" value="SANT_DAMP1_like"/>
    <property type="match status" value="1"/>
</dbReference>
<dbReference type="GO" id="GO:0045892">
    <property type="term" value="P:negative regulation of DNA-templated transcription"/>
    <property type="evidence" value="ECO:0007669"/>
    <property type="project" value="InterPro"/>
</dbReference>
<dbReference type="SUPFAM" id="SSF53300">
    <property type="entry name" value="vWA-like"/>
    <property type="match status" value="1"/>
</dbReference>
<dbReference type="STRING" id="41427.A0A182IUJ4"/>
<feature type="region of interest" description="Disordered" evidence="14">
    <location>
        <begin position="1940"/>
        <end position="1961"/>
    </location>
</feature>
<feature type="coiled-coil region" evidence="13">
    <location>
        <begin position="4566"/>
        <end position="4600"/>
    </location>
</feature>
<evidence type="ECO:0000256" key="9">
    <source>
        <dbReference type="ARBA" id="ARBA00023163"/>
    </source>
</evidence>
<dbReference type="CDD" id="cd01460">
    <property type="entry name" value="vWA_midasin"/>
    <property type="match status" value="1"/>
</dbReference>
<feature type="region of interest" description="Disordered" evidence="14">
    <location>
        <begin position="132"/>
        <end position="151"/>
    </location>
</feature>
<evidence type="ECO:0000256" key="5">
    <source>
        <dbReference type="ARBA" id="ARBA00022741"/>
    </source>
</evidence>
<dbReference type="PANTHER" id="PTHR48103">
    <property type="entry name" value="MIDASIN-RELATED"/>
    <property type="match status" value="1"/>
</dbReference>
<dbReference type="InterPro" id="IPR027417">
    <property type="entry name" value="P-loop_NTPase"/>
</dbReference>
<dbReference type="GO" id="GO:0005730">
    <property type="term" value="C:nucleolus"/>
    <property type="evidence" value="ECO:0007669"/>
    <property type="project" value="UniProtKB-SubCell"/>
</dbReference>
<dbReference type="SUPFAM" id="SSF52540">
    <property type="entry name" value="P-loop containing nucleoside triphosphate hydrolases"/>
    <property type="match status" value="6"/>
</dbReference>
<feature type="compositionally biased region" description="Basic and acidic residues" evidence="14">
    <location>
        <begin position="5298"/>
        <end position="5349"/>
    </location>
</feature>
<dbReference type="InterPro" id="IPR040848">
    <property type="entry name" value="AAA_lid_7"/>
</dbReference>
<dbReference type="FunFam" id="3.40.50.300:FF:001384">
    <property type="entry name" value="Midasin"/>
    <property type="match status" value="1"/>
</dbReference>
<protein>
    <recommendedName>
        <fullName evidence="12">DNA methyltransferase 1-associated protein 1</fullName>
    </recommendedName>
    <alternativeName>
        <fullName evidence="4">Midasin</fullName>
    </alternativeName>
</protein>
<keyword evidence="9" id="KW-0804">Transcription</keyword>
<name>A0A182IUJ4_ANOAO</name>
<dbReference type="Gene3D" id="3.40.50.410">
    <property type="entry name" value="von Willebrand factor, type A domain"/>
    <property type="match status" value="1"/>
</dbReference>
<keyword evidence="6" id="KW-0067">ATP-binding</keyword>
<evidence type="ECO:0000256" key="13">
    <source>
        <dbReference type="SAM" id="Coils"/>
    </source>
</evidence>
<dbReference type="FunFam" id="3.40.50.300:FF:000956">
    <property type="entry name" value="Midasin"/>
    <property type="match status" value="1"/>
</dbReference>
<dbReference type="InterPro" id="IPR036465">
    <property type="entry name" value="vWFA_dom_sf"/>
</dbReference>
<dbReference type="InterPro" id="IPR041190">
    <property type="entry name" value="Midasin_AAA_lid_5"/>
</dbReference>
<feature type="compositionally biased region" description="Basic and acidic residues" evidence="14">
    <location>
        <begin position="5372"/>
        <end position="5393"/>
    </location>
</feature>
<dbReference type="Pfam" id="PF17865">
    <property type="entry name" value="AAA_lid_5"/>
    <property type="match status" value="1"/>
</dbReference>
<feature type="compositionally biased region" description="Basic and acidic residues" evidence="14">
    <location>
        <begin position="5401"/>
        <end position="5422"/>
    </location>
</feature>
<feature type="compositionally biased region" description="Acidic residues" evidence="14">
    <location>
        <begin position="4955"/>
        <end position="4971"/>
    </location>
</feature>
<dbReference type="CDD" id="cd00009">
    <property type="entry name" value="AAA"/>
    <property type="match status" value="1"/>
</dbReference>
<feature type="compositionally biased region" description="Basic and acidic residues" evidence="14">
    <location>
        <begin position="5055"/>
        <end position="5070"/>
    </location>
</feature>
<dbReference type="GO" id="GO:0005654">
    <property type="term" value="C:nucleoplasm"/>
    <property type="evidence" value="ECO:0007669"/>
    <property type="project" value="UniProtKB-SubCell"/>
</dbReference>
<feature type="compositionally biased region" description="Basic and acidic residues" evidence="14">
    <location>
        <begin position="6134"/>
        <end position="6143"/>
    </location>
</feature>
<dbReference type="GO" id="GO:0000055">
    <property type="term" value="P:ribosomal large subunit export from nucleus"/>
    <property type="evidence" value="ECO:0007669"/>
    <property type="project" value="TreeGrafter"/>
</dbReference>
<dbReference type="InterPro" id="IPR003593">
    <property type="entry name" value="AAA+_ATPase"/>
</dbReference>
<feature type="compositionally biased region" description="Basic and acidic residues" evidence="14">
    <location>
        <begin position="1940"/>
        <end position="1949"/>
    </location>
</feature>
<keyword evidence="5" id="KW-0547">Nucleotide-binding</keyword>
<reference evidence="16" key="1">
    <citation type="submission" date="2022-08" db="UniProtKB">
        <authorList>
            <consortium name="EnsemblMetazoa"/>
        </authorList>
    </citation>
    <scope>IDENTIFICATION</scope>
    <source>
        <strain evidence="16">EBRO</strain>
    </source>
</reference>
<dbReference type="GO" id="GO:0005524">
    <property type="term" value="F:ATP binding"/>
    <property type="evidence" value="ECO:0007669"/>
    <property type="project" value="UniProtKB-KW"/>
</dbReference>
<dbReference type="FunFam" id="3.40.50.410:FF:000028">
    <property type="entry name" value="Midasin"/>
    <property type="match status" value="1"/>
</dbReference>
<comment type="similarity">
    <text evidence="3">Belongs to the midasin family.</text>
</comment>
<dbReference type="SMART" id="SM00327">
    <property type="entry name" value="VWA"/>
    <property type="match status" value="1"/>
</dbReference>
<dbReference type="FunFam" id="3.40.50.300:FF:000582">
    <property type="entry name" value="Midasin"/>
    <property type="match status" value="1"/>
</dbReference>
<feature type="compositionally biased region" description="Basic and acidic residues" evidence="14">
    <location>
        <begin position="5478"/>
        <end position="5492"/>
    </location>
</feature>
<evidence type="ECO:0000256" key="12">
    <source>
        <dbReference type="ARBA" id="ARBA00067416"/>
    </source>
</evidence>
<evidence type="ECO:0000256" key="1">
    <source>
        <dbReference type="ARBA" id="ARBA00004604"/>
    </source>
</evidence>
<feature type="compositionally biased region" description="Basic and acidic residues" evidence="14">
    <location>
        <begin position="5456"/>
        <end position="5471"/>
    </location>
</feature>
<evidence type="ECO:0000256" key="10">
    <source>
        <dbReference type="ARBA" id="ARBA00023186"/>
    </source>
</evidence>
<feature type="compositionally biased region" description="Low complexity" evidence="14">
    <location>
        <begin position="6144"/>
        <end position="6156"/>
    </location>
</feature>
<feature type="compositionally biased region" description="Basic and acidic residues" evidence="14">
    <location>
        <begin position="5134"/>
        <end position="5151"/>
    </location>
</feature>
<dbReference type="GO" id="GO:0006325">
    <property type="term" value="P:chromatin organization"/>
    <property type="evidence" value="ECO:0007669"/>
    <property type="project" value="UniProtKB-KW"/>
</dbReference>
<dbReference type="EnsemblMetazoa" id="AATE005754-RA">
    <property type="protein sequence ID" value="AATE005754-PA.1"/>
    <property type="gene ID" value="AATE005754"/>
</dbReference>
<keyword evidence="8" id="KW-0805">Transcription regulation</keyword>
<keyword evidence="11" id="KW-0539">Nucleus</keyword>
<dbReference type="GO" id="GO:0000027">
    <property type="term" value="P:ribosomal large subunit assembly"/>
    <property type="evidence" value="ECO:0007669"/>
    <property type="project" value="TreeGrafter"/>
</dbReference>
<comment type="subcellular location">
    <subcellularLocation>
        <location evidence="1">Nucleus</location>
        <location evidence="1">Nucleolus</location>
    </subcellularLocation>
    <subcellularLocation>
        <location evidence="2">Nucleus</location>
        <location evidence="2">Nucleoplasm</location>
    </subcellularLocation>
</comment>
<evidence type="ECO:0000256" key="2">
    <source>
        <dbReference type="ARBA" id="ARBA00004642"/>
    </source>
</evidence>
<dbReference type="GO" id="GO:0030687">
    <property type="term" value="C:preribosome, large subunit precursor"/>
    <property type="evidence" value="ECO:0007669"/>
    <property type="project" value="TreeGrafter"/>
</dbReference>
<keyword evidence="7" id="KW-0156">Chromatin regulator</keyword>
<feature type="compositionally biased region" description="Acidic residues" evidence="14">
    <location>
        <begin position="5041"/>
        <end position="5054"/>
    </location>
</feature>
<feature type="compositionally biased region" description="Basic and acidic residues" evidence="14">
    <location>
        <begin position="5098"/>
        <end position="5120"/>
    </location>
</feature>
<keyword evidence="13" id="KW-0175">Coiled coil</keyword>
<accession>A0A182IUJ4</accession>
<dbReference type="InterPro" id="IPR032563">
    <property type="entry name" value="DAMP1_SANT-like"/>
</dbReference>
<feature type="region of interest" description="Disordered" evidence="14">
    <location>
        <begin position="4955"/>
        <end position="5546"/>
    </location>
</feature>
<feature type="compositionally biased region" description="Acidic residues" evidence="14">
    <location>
        <begin position="5264"/>
        <end position="5273"/>
    </location>
</feature>
<dbReference type="SMART" id="SM00382">
    <property type="entry name" value="AAA"/>
    <property type="match status" value="5"/>
</dbReference>
<dbReference type="InterPro" id="IPR002035">
    <property type="entry name" value="VWF_A"/>
</dbReference>
<evidence type="ECO:0000256" key="4">
    <source>
        <dbReference type="ARBA" id="ARBA00017143"/>
    </source>
</evidence>
<evidence type="ECO:0000259" key="15">
    <source>
        <dbReference type="PROSITE" id="PS50234"/>
    </source>
</evidence>
<sequence length="6313" mass="721758">LHHVRYLRDEMECKELEPFCRLRKLTSTQMDDIGAVLGELLENDRFTEEIGRRFKNLLLIVVTNVFENGENSVTVNTPTLAGGARWKGYQRKCIALSKLIAFCPDVLRYSMHFFRTNPAPFAREVEDIDYKPAQKQRKEHQQQSNHPARDSDADLQLIQACYRFLMAEPVYYRSTWDWSAFFEQFENKSCPRKRYYLNRILATVTGMTQTELNEIDEGIPVDIILDEGNWLSEEPAGFELDVSSEVFEAGKIVWQYKSSVITNIGDVLLPIFDQDNVAFYRAPLVNEQAEQTNVESELVVSVNSTKLNLRSLALGVSSGKAICLSGPVGSGKTSLVEYLARITGRIPPKGDVRRTRTVAGQEKLSKRRKIHVNGNTEHDGGAEVFDYDLAKLRKGTPKNGFLRIQLGDQTDSKTLLGQYRCTDTPGEFVWQPGVLTQAVMYGYWLLLEDLDSATQDVCTVLTNLLENGYLSVPGFRDCLRVAPGFQLFVTLRTGAKANQSQAHNNIYSLLEKYLYTVNIVPLSRKELGDIICIRYPKLRTVATRIVDIYLTFSSGCHSGENEHNFTSEQLAILEPKQNDHQQQDGMVGADDVLPRFQQESNEKLESLPTAGSNRRLVSTRDLIKLCRRSDPSFSATSTECAYFVFQNAVDLFCSHLPHGPVKTRLVTGIGGKIGILPSRCVHLCEEYKPAVDVAVVSEIRVGRVVLKRSLPEEENGENDAPERMEHEVLNKRQKLDRNASSRVKTVQHRAGYNEPAPTFSFTRPAACLLERIAVAVTQNEPILLVGETGVGKTSSVQYLAYQTHHKLVVVNMNNQSDVSDLIGGYKPVDLAFVITPMRYEFERLFRRTFNAQKNEKFLGNVARCYGSGEYDVLVKLMLKISEKASIKKGAGGDHPGEDKDEEATREKWSALQRRLRKLDAQLKNSINVSFAFIPGSLVNCIRNGDWVLLDEINLASTETLECLSTILEPDGSIVLLERGDLVPIKRHPNFRIFACMNPSTDVGKKDLPVGIRNRFTEYFVDELLAENDLLILVNDYLSSTGIQKARIMNTVKLYRRLRSMAQLQLNDGLGNRPVYSLRTLCRALSICGKNLCGSIERNLYEAFCISFLTQLDLQSHAKVLQHIQSSLLHKDGSGMIVKNLAPIPRPIINAERQLNFEGYWIEQGPRDVQECESYILTESVRNNLRDLARIVSIGRLPVLLQGPTSAGKTSLIEYIAKRSGNVCLRINNHEHTDLQEYIGTYVADVSGKLTFREGVLVEAMRNGHWIILDELNLAPSDILEALNRVLDDNRELFIPETQVVVKAHRNFMLFATQNPPGLYGGRKMLSRAFKNRFIELHFSDIPRAELEVILERRCHIPRSYAVKMVKVMSELQLNRRSTATKQNFTLRDLFRWGNRYTYADATLLEDKSYDWNQHLIDEGYLVLSSKVRNAYETEIIRDALFTHFRKRVEEECLFSLTERTSKVTRSLLERVMAVTLGGREDEDGGRRRGAEGIVWTFDMRRMAVLTAKALQFNEPVLLVGPTGCGKTTVCQLLAALEGRSLRILNCHMHTEGADFLGGLRPYRSASGDAKGDGERKNQLFEWSDGPLVLAMQQGGFFLADEISLAEDSVLERLNCVLEPERTLLLAEKGGLSVSGADGIAPVDDGFVITASEGFQFLATMNPGGDFGKKELSPALRNRLTEVWCRATDSEEDLVRIAENTLRRNVEEGRSGAFPLGDDQSMADVARVIVKEVQLLKRSIEKLNFSIRDVLAWVAFVAKNGPKVGLPEALIYGLETVFLDALEMLPYETYDEVVAIRRQMRRALMDLMKQQLRWNGAINMVDYDQQQDQQQQQGAVIEMREDRFGICPFYIQLDPTTDGNDRQSTGFMFTAPTTQRNLFRLLSALSLEKAILLEGPPGVGKTSLVESLARAIGYDIVRINLCEHTDLADLFGTDLPADDRSLELPSADDREPTEESTTTGRPALGSFVWRDGPLLAALKARRKTWILLDELNLAPQSVLEGLNAILDHRGEVYIAELNKTFRLGGKTRIFAAQNPLRQGGGRKGLPQSFLNRFTKVYLRKLERRDLLHVVEGKYKPQFDALGEQLMNGTEQLDGDRDDRQTAGKSFFDDHGLRFDLAERMVQFSERLESGLANLEFGYKGGPFEANLRDILRWCELFFSEQCGFIVRKGVANAQEEKGRLLEVLFEKMKLVYYQRMRADLDKRYIVNVFSDVFHCDAHELDRVSQDIGLYWTDEKLYLGDVVLRKRDIDSLDAEGNLSLIPHKQNQQSDGPGGPTLVLWSQLELLKSVAECVQLEKPIILCGPSDCGKTKVINLHATLADTFCQVETIDDSVTGSFQQFDFNRHLEEMGCLVEALLSQRIKESVLRHQGVSRGAKALALLECWEKYERLSQGAAAFTTKTHNNVLSDEMTLFRKRLAALQNVINVLQQQRSSQRVNANGPPANDGRQLSGLLRVLDKLEQLSRQVQTLNTGGHFEWVDSKVVKCLRTGQHICLEHVNLCSSAVLDRLNPVFEPNGMLLISEKGTVGDDGLESEVVRRHHNFQAFLTLDPKHGEISRAMRNRCVELAFASRDAYEDDDLRRLVFVGGIHEPYLIEACLVVHKELRTSGSVQQADQYSPFGVAHLVRFAQLVAQNRHKQGTRRDVECLKLAALDVYVRSSNVDLLGYGLEYYRNVLKETIDRVLRGVVMRKSTARIENMTLRATGLTKLTRIKLQAEPFLALLRGFKEGLSSEQVLADISERFKSQGVAINKRSLKYLLYFLYEISTEEDVTMRVVYLRKALRAAVGMKCEDMDKTSENETDLSNGSALVLDVDETEGNAGGRAWERVVPRKLKSFKQNESDAIVENVKHESVVPIEDCIEEANINDVLSVLTDLNEVLSDIIYKMPQSTELGDLPWNRSLFPRIRDYLNSERSVDSRKVSSRLLLNTILLPVRVDSVTKLSQIDLLSYSKAVREKLINDGLENGLLLMLHEFLIGYRAMVEKALEGLTMNDELYVRLILSNLWLNRLTELSHRKLYANKEVQFGLLDNLTLHFQWIEKHCLSLLQEASETSTGVREALRQHLTELTHPLMDTRKAYGKAFLEYLPLYSAQQVEEFVKLSELNDRLRLMPKLSKRHSYDEFVHRVALLHHAQTRDVKRLLLAHVAKRWELPHNTLEMEIEDDTQKLANPLKAFHRLIKSQNGSVETGTNERQELVNAVDVIDVFEKNIKNIITQQDESISVGNKFKLECYPLLEYFLHKMLIATRARRREDELSMDFVLNVRSLGIDCLHAIKMHTTERHRVAEGALNELRAMVKKDSLEKVLPQLPPQLYRSLTTYWHQFCSALERHELDSLALQRNVCHGVESSAVYETFHNNDDPNADGNICSSYRGALLTMNCLAVLVGTAPGASGFRVTGLGELPEWRRTLSNIGTLLWSNSRALSEDYQVERTSLQVACDGAAKLLKEMELITESPVKDNDRAETHPFVNDFFTLASMLQQCWEKQREENFDMEDRDVVWKMASMMRALTGILELNLYVFLPLLDPVEKNRLKKRYLEEDIDLLEMLLRTYDCMAVTMHYRQLGTHNRRLFDEHIERLKAKRQQLTRKVALRPADGNLYAELTRDVNNFLISCCHPATVGKLLKSIGQCLDYELDMRNLANNRNHTQSFLQKVSELVTQIDLWMDIAQQFEHHTLKRYDAYYRDFLAPLCNSIVTLRYGLNGLRHCLRARKVTIEQKASGAFVDLNENRALCRIMAKFVQFPCVRPLELFDDRHKVNIYSVMEKLPQPEQCYFRLLKARLQEVANKITVERTVRTHSFAELDRIVNVCNQVWQKQEHTRRKRQAEQDSLYLTKSHCEEEDEDVVAQREISEMFPNYVDEDFADLIQNDTLEQVIKAPERKEKSTTDTIGDEDYRLICERFIELMARHTRSHYYHPEVNFTGGAAVRSLSMDFVAPFETKLVIFNQIVQKYEATVGSEIDELGYGALTLAVGLLRERYGEHHGVHRPEGRFEQRTKGPPSASGTSYNFYNDANIPEVLQCVDVLKTVETRVLELLHEWPDHAVLKDILIILERIQALPSTAPIVRFSTGLQLLRQKLDEWNAVAHRGNNMRDLEREVVEYVNRWMRMELQYWRECMSRTLERVRSKAYRYWFFMYNLVHEYLQHEEKPNGRRLSHLLDYQKVEKCYGEQEILDEQEGETEDGEEEPTVTITDIIKVLKQFMESSNYAEYGTRLRVMKSFEQYLSQLPQEERHDSTKRDTLIAALYNIHLYFDQFAAEIEEHIRTKRVPIEKKLKDLVKIESFNKDLSYFSMRNNIARVHRQLHKFLKEFETEIVARVAPVFSPKDPAREINDADEQKVKVLRSEAKITYYMVDVKSFMAPRKLKDRFSLVAATDERDEADTSAGSNRSQASVQLFQKIERFFVTARNVCREAILHAPFPGLVYTLDSLMREQIESIEYLRGLEVDRSLARPKQKSQAKHILNQKRKALADFYKTLTLLGLSYRAGLVEVAIGGADPVDVTIKPFSLELLTHASKYRKVDQHIVFLNDKLNLYYAKCVFKIKLLAKVMLQPDADIAGAINVDRIKGFSIDMFLAVQNQRKALADMVSNVSQLREQIANLYQLNACLEEHRNEADDDLRLREYRRRMEIVGRCALDARLVLEQFQLLIACAPQQSDEELQLFEATGLEATARGCYYRDSVEFGRIVKHCQSALRQTHELNDDLGKCFNEVYYSRDRVNGFKAKLASVKSHLVALKDEFKFKFTGSETQERVSVYARSIVELLERFERYGKEDAEAEEHVLTAGEDSLCDTSLDDSSVNNEIENIIHSLLIAMQTVYKKYSEKDAQDKEEEKKDETLEVNGAHGGEEEEADDSNVDLQESHLKEKINENLQQDLKTLNIPRVVGKLNGLLSQLNEPTGAEGARVRVLIGKLTRLVPMLEQYNLLVEYYLIQQLGAHKICTKMLSVMLTVFIELGTKGFCVPKDLLGDESQDQGGEQQEDNQDTGEKFGFEDGEGDKDASHKIESEDQLDDARRPGDEKEKQDEEKDNKEEKGIDMSEDFESKLQDLEKPEGSDSEEEDDKEDEDIDKQMGETEEGAEKLDEQIWGDDDEQPEEEENENSMEEEDGAGSNEKDERHNDLNSAEKDKQQQGEENKEDEGMDAIDQGTDDKKKQKPKDINDMENKDGEEEEEQENPHHNELEEPPKPEDWEMDEQLNLDGNNDKQQQDDENVEQNPFDIDAMKDKGEGEDEQEGEEQKEDENQNDEEGKNEEGEKGNDSSDEEEEPTNPDGTEKLADEPEPEEDPDKDSEPQQQIPGEEQRPEEKNEEEQKDEQQQKNAEKDEHREAKDKRTEENRVEAMPDAENKGTSDQVANDKSEAKQENEMDEQDTGEDKDGTGQAENEQSDAGHRGIAESKETRTRKEDLQDRQQQLQREQQRKQGHTDEDRSLGDPDRAEKKRLKTVDQLNRDKRKEEDDAKREDEEEEEHVDEEYQHVKDAKSTDKTTMDNATEEQSKQVQHQEKQKDDATEEKDAAEDDECADKLMEEDDDKPQEDLEERELLESEKNESKKDKPAKPDENAIKERMETVEHGEVEGEIIPTATVARGDETVAHTIFEILHDVTLPDEPTASDELDMRKMVELEMQSSILADGSGAADHEAFDQWQQISHKMLSSARDLCEQLRLILEPTKCTRLKGDYRTGRRINMKKIIPYIASQFRKDKIWLRRTKAAQRDYRITIAIDDSKSMDHNNSKNLTLQAISLVSQALTLLESGRLNVMSFGEKPRILLKHSDQFDGPKLISALNFAQNQSRIAELLKFVRTFSTEDSSSADNGIFEHLLIVLSDGRNIYSEGEKIVKDAVKLARLQRIFIVYIIIDNPDNKHSIMDVRVPLFTADRGQIVMQSYLDVFPFPYYVIVRDLGQLPVVLSDAMRQWFEKIVAKRPEGMHREVFALLYNDNKDAPPLLPTDTVSGYKKTKARLGMKKVRPWEWAPFVNPARTDGAVFHHWKRASDEQKEYPFAKFNKQLDIPSYTLNEYNAHLKTTKWTKQQTDHLFDLAKRFDVRFIIMCDRWERANYGIKSVEDLKERYYEVVGILNKVRNNGTEKKIYVFDAEHERRRKEQLKKLFDRTPKQVEEEQQLLNELKKIEARKKERERKTQDLQKLISQADQQQTEHHQKEQQQQHPQHQHQNTTQKKQDKKLNKKKIQQQPRTSKVDSVVSAVESAGIKFTDLRGTGVSLRSQKMKLPANVGQKKAKALELALQEFKVDPNPPPIEEICVAFNELRSDMVLLCELRTALATCNFELESLKHQYEALCPGKTLNIPAALVNPPTDDLVAGGDGSSAMDIGLAV</sequence>
<dbReference type="InterPro" id="IPR008468">
    <property type="entry name" value="DMAP1"/>
</dbReference>
<feature type="compositionally biased region" description="Basic and acidic residues" evidence="14">
    <location>
        <begin position="6113"/>
        <end position="6122"/>
    </location>
</feature>
<dbReference type="Pfam" id="PF07728">
    <property type="entry name" value="AAA_5"/>
    <property type="match status" value="7"/>
</dbReference>
<evidence type="ECO:0000256" key="11">
    <source>
        <dbReference type="ARBA" id="ARBA00023242"/>
    </source>
</evidence>
<feature type="compositionally biased region" description="Acidic residues" evidence="14">
    <location>
        <begin position="5493"/>
        <end position="5523"/>
    </location>
</feature>
<feature type="compositionally biased region" description="Basic and acidic residues" evidence="14">
    <location>
        <begin position="5524"/>
        <end position="5546"/>
    </location>
</feature>
<feature type="compositionally biased region" description="Basic and acidic residues" evidence="14">
    <location>
        <begin position="4972"/>
        <end position="5040"/>
    </location>
</feature>